<sequence length="664" mass="74647">MDDADLKEIERLSDLIRHHEHLYYTMDQPEITDREYDRLLENLKELETRHPQWVFKDSPTQRVGGKASDKFPPITHLQAMLSLDNTYNIEELKAFHKRVLKGLKVDEVEYVAEPKIDGLGVTLVYEDGKFVRGATRGDGKVGEDITANLKTIRSIPLRLNSKENSKGIFEARGEVYMEREAFKNFNAEREKNGDPPFANPRNAAAGTVRLLDPSITAKRPLDIWVYSLGHCDAPLPGTQYESLEFLRKLGFRVNPDTRLCQTFDEALEQVSVWEKKRTRLAYEVDGLVFKLNSIKDQARLGRTVKHPRWAVAFKFEAEQAETRILDIVVQVGRTGAITPVAELEPVFLSGSTVKRATLHNEDEITRLDVRVGDRVLIEKAGEIIPKVIEVLDKDKKRKNPVFEMPSLCPECNTELRREEGEVVLRCENLKCPGQLKERLLHFGSRNAMDIDHLGEAVVAQLIAQCGVKQFSDLYRLNLEQVRNLDRLGEKSGENLLAAIEKSKGAGLSRFIFGLGIRHVGQRVAQVLATTFGSIEKLANISPEELEAVEEIGPKIARSLAEFFQDEDNRKEIERLKKSGVKMEEETQSHEGRLSGKQLVLTGTLKTMTREEAKQKIQHAGGRVTSSVSGKTDFVVAGSDPGSKAQKAAKLGVLVIGEDELKTLL</sequence>
<dbReference type="FunFam" id="3.30.470.30:FF:000001">
    <property type="entry name" value="DNA ligase"/>
    <property type="match status" value="1"/>
</dbReference>
<comment type="function">
    <text evidence="1 14">DNA ligase that catalyzes the formation of phosphodiester linkages between 5'-phosphoryl and 3'-hydroxyl groups in double-stranded DNA using NAD as a coenzyme and as the energy source for the reaction. It is essential for DNA replication and repair of damaged DNA.</text>
</comment>
<dbReference type="InterPro" id="IPR036420">
    <property type="entry name" value="BRCT_dom_sf"/>
</dbReference>
<dbReference type="Gene3D" id="2.40.50.140">
    <property type="entry name" value="Nucleic acid-binding proteins"/>
    <property type="match status" value="1"/>
</dbReference>
<dbReference type="Gene3D" id="1.10.150.20">
    <property type="entry name" value="5' to 3' exonuclease, C-terminal subdomain"/>
    <property type="match status" value="2"/>
</dbReference>
<dbReference type="InterPro" id="IPR004149">
    <property type="entry name" value="Znf_DNAligase_C4"/>
</dbReference>
<keyword evidence="5 14" id="KW-0235">DNA replication</keyword>
<dbReference type="Gene3D" id="6.20.10.30">
    <property type="match status" value="1"/>
</dbReference>
<feature type="binding site" evidence="14">
    <location>
        <position position="426"/>
    </location>
    <ligand>
        <name>Zn(2+)</name>
        <dbReference type="ChEBI" id="CHEBI:29105"/>
    </ligand>
</feature>
<comment type="catalytic activity">
    <reaction evidence="12 14 15">
        <text>NAD(+) + (deoxyribonucleotide)n-3'-hydroxyl + 5'-phospho-(deoxyribonucleotide)m = (deoxyribonucleotide)n+m + AMP + beta-nicotinamide D-nucleotide.</text>
        <dbReference type="EC" id="6.5.1.2"/>
    </reaction>
</comment>
<evidence type="ECO:0000256" key="14">
    <source>
        <dbReference type="HAMAP-Rule" id="MF_01588"/>
    </source>
</evidence>
<dbReference type="InterPro" id="IPR012340">
    <property type="entry name" value="NA-bd_OB-fold"/>
</dbReference>
<evidence type="ECO:0000256" key="12">
    <source>
        <dbReference type="ARBA" id="ARBA00034005"/>
    </source>
</evidence>
<dbReference type="SMART" id="SM00278">
    <property type="entry name" value="HhH1"/>
    <property type="match status" value="3"/>
</dbReference>
<dbReference type="InterPro" id="IPR003583">
    <property type="entry name" value="Hlx-hairpin-Hlx_DNA-bd_motif"/>
</dbReference>
<dbReference type="SMART" id="SM00532">
    <property type="entry name" value="LIGANc"/>
    <property type="match status" value="1"/>
</dbReference>
<dbReference type="EMBL" id="CP048685">
    <property type="protein sequence ID" value="QPJ62702.1"/>
    <property type="molecule type" value="Genomic_DNA"/>
</dbReference>
<dbReference type="Proteomes" id="UP000594688">
    <property type="component" value="Chromosome"/>
</dbReference>
<dbReference type="InterPro" id="IPR041663">
    <property type="entry name" value="DisA/LigA_HHH"/>
</dbReference>
<dbReference type="SUPFAM" id="SSF52113">
    <property type="entry name" value="BRCT domain"/>
    <property type="match status" value="1"/>
</dbReference>
<feature type="binding site" evidence="14">
    <location>
        <position position="174"/>
    </location>
    <ligand>
        <name>NAD(+)</name>
        <dbReference type="ChEBI" id="CHEBI:57540"/>
    </ligand>
</feature>
<dbReference type="CDD" id="cd17748">
    <property type="entry name" value="BRCT_DNA_ligase_like"/>
    <property type="match status" value="1"/>
</dbReference>
<keyword evidence="8 14" id="KW-0862">Zinc</keyword>
<feature type="binding site" evidence="14">
    <location>
        <position position="408"/>
    </location>
    <ligand>
        <name>Zn(2+)</name>
        <dbReference type="ChEBI" id="CHEBI:29105"/>
    </ligand>
</feature>
<dbReference type="FunFam" id="1.10.150.20:FF:000006">
    <property type="entry name" value="DNA ligase"/>
    <property type="match status" value="1"/>
</dbReference>
<dbReference type="InterPro" id="IPR033136">
    <property type="entry name" value="DNA_ligase_CS"/>
</dbReference>
<evidence type="ECO:0000256" key="10">
    <source>
        <dbReference type="ARBA" id="ARBA00023027"/>
    </source>
</evidence>
<dbReference type="Gene3D" id="1.10.287.610">
    <property type="entry name" value="Helix hairpin bin"/>
    <property type="match status" value="1"/>
</dbReference>
<keyword evidence="6 14" id="KW-0479">Metal-binding</keyword>
<dbReference type="PIRSF" id="PIRSF001604">
    <property type="entry name" value="LigA"/>
    <property type="match status" value="1"/>
</dbReference>
<dbReference type="Pfam" id="PF03120">
    <property type="entry name" value="OB_DNA_ligase"/>
    <property type="match status" value="1"/>
</dbReference>
<feature type="binding site" evidence="14">
    <location>
        <position position="411"/>
    </location>
    <ligand>
        <name>Zn(2+)</name>
        <dbReference type="ChEBI" id="CHEBI:29105"/>
    </ligand>
</feature>
<dbReference type="InterPro" id="IPR010994">
    <property type="entry name" value="RuvA_2-like"/>
</dbReference>
<dbReference type="InterPro" id="IPR013840">
    <property type="entry name" value="DNAligase_N"/>
</dbReference>
<dbReference type="GO" id="GO:0006260">
    <property type="term" value="P:DNA replication"/>
    <property type="evidence" value="ECO:0007669"/>
    <property type="project" value="UniProtKB-KW"/>
</dbReference>
<feature type="domain" description="BRCT" evidence="16">
    <location>
        <begin position="588"/>
        <end position="664"/>
    </location>
</feature>
<evidence type="ECO:0000256" key="8">
    <source>
        <dbReference type="ARBA" id="ARBA00022833"/>
    </source>
</evidence>
<name>A0A7T0BX98_9BACT</name>
<evidence type="ECO:0000313" key="18">
    <source>
        <dbReference type="Proteomes" id="UP000594688"/>
    </source>
</evidence>
<evidence type="ECO:0000259" key="16">
    <source>
        <dbReference type="PROSITE" id="PS50172"/>
    </source>
</evidence>
<feature type="binding site" evidence="14">
    <location>
        <position position="136"/>
    </location>
    <ligand>
        <name>NAD(+)</name>
        <dbReference type="ChEBI" id="CHEBI:57540"/>
    </ligand>
</feature>
<evidence type="ECO:0000256" key="1">
    <source>
        <dbReference type="ARBA" id="ARBA00004067"/>
    </source>
</evidence>
<dbReference type="InterPro" id="IPR018239">
    <property type="entry name" value="DNA_ligase_AS"/>
</dbReference>
<dbReference type="SUPFAM" id="SSF50249">
    <property type="entry name" value="Nucleic acid-binding proteins"/>
    <property type="match status" value="1"/>
</dbReference>
<dbReference type="EC" id="6.5.1.2" evidence="2 14"/>
<dbReference type="KEGG" id="nli:G3M70_12775"/>
<feature type="binding site" evidence="14">
    <location>
        <begin position="33"/>
        <end position="37"/>
    </location>
    <ligand>
        <name>NAD(+)</name>
        <dbReference type="ChEBI" id="CHEBI:57540"/>
    </ligand>
</feature>
<gene>
    <name evidence="14 17" type="primary">ligA</name>
    <name evidence="17" type="ORF">G3M70_12775</name>
</gene>
<evidence type="ECO:0000256" key="15">
    <source>
        <dbReference type="RuleBase" id="RU000618"/>
    </source>
</evidence>
<evidence type="ECO:0000256" key="6">
    <source>
        <dbReference type="ARBA" id="ARBA00022723"/>
    </source>
</evidence>
<feature type="binding site" evidence="14">
    <location>
        <begin position="82"/>
        <end position="83"/>
    </location>
    <ligand>
        <name>NAD(+)</name>
        <dbReference type="ChEBI" id="CHEBI:57540"/>
    </ligand>
</feature>
<evidence type="ECO:0000313" key="17">
    <source>
        <dbReference type="EMBL" id="QPJ62702.1"/>
    </source>
</evidence>
<comment type="similarity">
    <text evidence="13 14">Belongs to the NAD-dependent DNA ligase family. LigA subfamily.</text>
</comment>
<dbReference type="GO" id="GO:0003677">
    <property type="term" value="F:DNA binding"/>
    <property type="evidence" value="ECO:0007669"/>
    <property type="project" value="InterPro"/>
</dbReference>
<comment type="cofactor">
    <cofactor evidence="14">
        <name>Mg(2+)</name>
        <dbReference type="ChEBI" id="CHEBI:18420"/>
    </cofactor>
    <cofactor evidence="14">
        <name>Mn(2+)</name>
        <dbReference type="ChEBI" id="CHEBI:29035"/>
    </cofactor>
</comment>
<dbReference type="FunFam" id="1.10.150.20:FF:000007">
    <property type="entry name" value="DNA ligase"/>
    <property type="match status" value="1"/>
</dbReference>
<keyword evidence="10 14" id="KW-0520">NAD</keyword>
<evidence type="ECO:0000256" key="9">
    <source>
        <dbReference type="ARBA" id="ARBA00022842"/>
    </source>
</evidence>
<dbReference type="Gene3D" id="3.40.50.10190">
    <property type="entry name" value="BRCT domain"/>
    <property type="match status" value="1"/>
</dbReference>
<dbReference type="SMART" id="SM00292">
    <property type="entry name" value="BRCT"/>
    <property type="match status" value="1"/>
</dbReference>
<evidence type="ECO:0000256" key="5">
    <source>
        <dbReference type="ARBA" id="ARBA00022705"/>
    </source>
</evidence>
<evidence type="ECO:0000256" key="3">
    <source>
        <dbReference type="ARBA" id="ARBA00013308"/>
    </source>
</evidence>
<dbReference type="GO" id="GO:0003911">
    <property type="term" value="F:DNA ligase (NAD+) activity"/>
    <property type="evidence" value="ECO:0007669"/>
    <property type="project" value="UniProtKB-UniRule"/>
</dbReference>
<proteinExistence type="inferred from homology"/>
<dbReference type="Pfam" id="PF00533">
    <property type="entry name" value="BRCT"/>
    <property type="match status" value="1"/>
</dbReference>
<dbReference type="GO" id="GO:0006281">
    <property type="term" value="P:DNA repair"/>
    <property type="evidence" value="ECO:0007669"/>
    <property type="project" value="UniProtKB-KW"/>
</dbReference>
<dbReference type="FunFam" id="2.40.50.140:FF:000012">
    <property type="entry name" value="DNA ligase"/>
    <property type="match status" value="1"/>
</dbReference>
<keyword evidence="14" id="KW-0464">Manganese</keyword>
<dbReference type="PROSITE" id="PS01056">
    <property type="entry name" value="DNA_LIGASE_N2"/>
    <property type="match status" value="1"/>
</dbReference>
<dbReference type="PANTHER" id="PTHR23389">
    <property type="entry name" value="CHROMOSOME TRANSMISSION FIDELITY FACTOR 18"/>
    <property type="match status" value="1"/>
</dbReference>
<dbReference type="NCBIfam" id="NF005932">
    <property type="entry name" value="PRK07956.1"/>
    <property type="match status" value="1"/>
</dbReference>
<dbReference type="InterPro" id="IPR001357">
    <property type="entry name" value="BRCT_dom"/>
</dbReference>
<feature type="binding site" evidence="14">
    <location>
        <position position="314"/>
    </location>
    <ligand>
        <name>NAD(+)</name>
        <dbReference type="ChEBI" id="CHEBI:57540"/>
    </ligand>
</feature>
<dbReference type="SUPFAM" id="SSF47781">
    <property type="entry name" value="RuvA domain 2-like"/>
    <property type="match status" value="1"/>
</dbReference>
<keyword evidence="4 14" id="KW-0436">Ligase</keyword>
<dbReference type="PROSITE" id="PS50172">
    <property type="entry name" value="BRCT"/>
    <property type="match status" value="1"/>
</dbReference>
<dbReference type="InterPro" id="IPR001679">
    <property type="entry name" value="DNA_ligase"/>
</dbReference>
<keyword evidence="11 14" id="KW-0234">DNA repair</keyword>
<dbReference type="GO" id="GO:0046872">
    <property type="term" value="F:metal ion binding"/>
    <property type="evidence" value="ECO:0007669"/>
    <property type="project" value="UniProtKB-KW"/>
</dbReference>
<keyword evidence="7 14" id="KW-0227">DNA damage</keyword>
<dbReference type="NCBIfam" id="TIGR00575">
    <property type="entry name" value="dnlj"/>
    <property type="match status" value="1"/>
</dbReference>
<dbReference type="CDD" id="cd00114">
    <property type="entry name" value="LIGANc"/>
    <property type="match status" value="1"/>
</dbReference>
<dbReference type="PROSITE" id="PS01055">
    <property type="entry name" value="DNA_LIGASE_N1"/>
    <property type="match status" value="1"/>
</dbReference>
<evidence type="ECO:0000256" key="2">
    <source>
        <dbReference type="ARBA" id="ARBA00012722"/>
    </source>
</evidence>
<feature type="binding site" evidence="14">
    <location>
        <position position="290"/>
    </location>
    <ligand>
        <name>NAD(+)</name>
        <dbReference type="ChEBI" id="CHEBI:57540"/>
    </ligand>
</feature>
<dbReference type="Gene3D" id="3.30.470.30">
    <property type="entry name" value="DNA ligase/mRNA capping enzyme"/>
    <property type="match status" value="1"/>
</dbReference>
<dbReference type="InterPro" id="IPR013839">
    <property type="entry name" value="DNAligase_adenylation"/>
</dbReference>
<evidence type="ECO:0000256" key="11">
    <source>
        <dbReference type="ARBA" id="ARBA00023204"/>
    </source>
</evidence>
<dbReference type="Pfam" id="PF01653">
    <property type="entry name" value="DNA_ligase_aden"/>
    <property type="match status" value="1"/>
</dbReference>
<organism evidence="17 18">
    <name type="scientific">Candidatus Nitronauta litoralis</name>
    <dbReference type="NCBI Taxonomy" id="2705533"/>
    <lineage>
        <taxon>Bacteria</taxon>
        <taxon>Pseudomonadati</taxon>
        <taxon>Nitrospinota/Tectimicrobiota group</taxon>
        <taxon>Nitrospinota</taxon>
        <taxon>Nitrospinia</taxon>
        <taxon>Nitrospinales</taxon>
        <taxon>Nitrospinaceae</taxon>
        <taxon>Candidatus Nitronauta</taxon>
    </lineage>
</organism>
<evidence type="ECO:0000256" key="7">
    <source>
        <dbReference type="ARBA" id="ARBA00022763"/>
    </source>
</evidence>
<dbReference type="AlphaFoldDB" id="A0A7T0BX98"/>
<feature type="binding site" evidence="14">
    <location>
        <position position="113"/>
    </location>
    <ligand>
        <name>NAD(+)</name>
        <dbReference type="ChEBI" id="CHEBI:57540"/>
    </ligand>
</feature>
<reference evidence="17 18" key="1">
    <citation type="submission" date="2020-02" db="EMBL/GenBank/DDBJ databases">
        <title>Genomic and physiological characterization of two novel Nitrospinaceae genera.</title>
        <authorList>
            <person name="Mueller A.J."/>
            <person name="Jung M.-Y."/>
            <person name="Strachan C.R."/>
            <person name="Herbold C.W."/>
            <person name="Kirkegaard R.H."/>
            <person name="Daims H."/>
        </authorList>
    </citation>
    <scope>NUCLEOTIDE SEQUENCE [LARGE SCALE GENOMIC DNA]</scope>
    <source>
        <strain evidence="17">EB</strain>
    </source>
</reference>
<dbReference type="PANTHER" id="PTHR23389:SF9">
    <property type="entry name" value="DNA LIGASE"/>
    <property type="match status" value="1"/>
</dbReference>
<dbReference type="InterPro" id="IPR004150">
    <property type="entry name" value="NAD_DNA_ligase_OB"/>
</dbReference>
<protein>
    <recommendedName>
        <fullName evidence="3 14">DNA ligase</fullName>
        <ecNumber evidence="2 14">6.5.1.2</ecNumber>
    </recommendedName>
    <alternativeName>
        <fullName evidence="14">Polydeoxyribonucleotide synthase [NAD(+)]</fullName>
    </alternativeName>
</protein>
<dbReference type="Pfam" id="PF12826">
    <property type="entry name" value="HHH_2"/>
    <property type="match status" value="1"/>
</dbReference>
<evidence type="ECO:0000256" key="13">
    <source>
        <dbReference type="ARBA" id="ARBA00060881"/>
    </source>
</evidence>
<dbReference type="FunFam" id="1.10.287.610:FF:000002">
    <property type="entry name" value="DNA ligase"/>
    <property type="match status" value="1"/>
</dbReference>
<accession>A0A7T0BX98</accession>
<dbReference type="Pfam" id="PF03119">
    <property type="entry name" value="DNA_ligase_ZBD"/>
    <property type="match status" value="1"/>
</dbReference>
<keyword evidence="9 14" id="KW-0460">Magnesium</keyword>
<feature type="binding site" evidence="14">
    <location>
        <position position="431"/>
    </location>
    <ligand>
        <name>Zn(2+)</name>
        <dbReference type="ChEBI" id="CHEBI:29105"/>
    </ligand>
</feature>
<dbReference type="HAMAP" id="MF_01588">
    <property type="entry name" value="DNA_ligase_A"/>
    <property type="match status" value="1"/>
</dbReference>
<evidence type="ECO:0000256" key="4">
    <source>
        <dbReference type="ARBA" id="ARBA00022598"/>
    </source>
</evidence>
<feature type="active site" description="N6-AMP-lysine intermediate" evidence="14">
    <location>
        <position position="115"/>
    </location>
</feature>
<dbReference type="SUPFAM" id="SSF56091">
    <property type="entry name" value="DNA ligase/mRNA capping enzyme, catalytic domain"/>
    <property type="match status" value="1"/>
</dbReference>